<comment type="caution">
    <text evidence="3">The sequence shown here is derived from an EMBL/GenBank/DDBJ whole genome shotgun (WGS) entry which is preliminary data.</text>
</comment>
<reference evidence="3 4" key="1">
    <citation type="journal article" date="2009" name="Int. J. Syst. Evol. Microbiol.">
        <title>Paenibacillus contaminans sp. nov., isolated from a contaminated laboratory plate.</title>
        <authorList>
            <person name="Chou J.H."/>
            <person name="Lee J.H."/>
            <person name="Lin M.C."/>
            <person name="Chang P.S."/>
            <person name="Arun A.B."/>
            <person name="Young C.C."/>
            <person name="Chen W.M."/>
        </authorList>
    </citation>
    <scope>NUCLEOTIDE SEQUENCE [LARGE SCALE GENOMIC DNA]</scope>
    <source>
        <strain evidence="3 4">CKOBP-6</strain>
    </source>
</reference>
<accession>A0A329LVP8</accession>
<keyword evidence="4" id="KW-1185">Reference proteome</keyword>
<dbReference type="Pfam" id="PF08327">
    <property type="entry name" value="AHSA1"/>
    <property type="match status" value="1"/>
</dbReference>
<evidence type="ECO:0000256" key="1">
    <source>
        <dbReference type="ARBA" id="ARBA00006817"/>
    </source>
</evidence>
<evidence type="ECO:0000259" key="2">
    <source>
        <dbReference type="Pfam" id="PF08327"/>
    </source>
</evidence>
<comment type="similarity">
    <text evidence="1">Belongs to the AHA1 family.</text>
</comment>
<organism evidence="3 4">
    <name type="scientific">Paenibacillus contaminans</name>
    <dbReference type="NCBI Taxonomy" id="450362"/>
    <lineage>
        <taxon>Bacteria</taxon>
        <taxon>Bacillati</taxon>
        <taxon>Bacillota</taxon>
        <taxon>Bacilli</taxon>
        <taxon>Bacillales</taxon>
        <taxon>Paenibacillaceae</taxon>
        <taxon>Paenibacillus</taxon>
    </lineage>
</organism>
<dbReference type="AlphaFoldDB" id="A0A329LVP8"/>
<dbReference type="InterPro" id="IPR023393">
    <property type="entry name" value="START-like_dom_sf"/>
</dbReference>
<dbReference type="OrthoDB" id="118413at2"/>
<evidence type="ECO:0000313" key="4">
    <source>
        <dbReference type="Proteomes" id="UP000250369"/>
    </source>
</evidence>
<dbReference type="Gene3D" id="3.30.530.20">
    <property type="match status" value="1"/>
</dbReference>
<dbReference type="InterPro" id="IPR013538">
    <property type="entry name" value="ASHA1/2-like_C"/>
</dbReference>
<feature type="domain" description="Activator of Hsp90 ATPase homologue 1/2-like C-terminal" evidence="2">
    <location>
        <begin position="26"/>
        <end position="163"/>
    </location>
</feature>
<protein>
    <submittedName>
        <fullName evidence="3">SRPBCC domain-containing protein</fullName>
    </submittedName>
</protein>
<proteinExistence type="inferred from homology"/>
<dbReference type="Proteomes" id="UP000250369">
    <property type="component" value="Unassembled WGS sequence"/>
</dbReference>
<sequence length="174" mass="19512">MTQNSPASSLTTKAGEREFSVERMFNAPRELVFQAFTQPEHLSRWWAPGGYTIPVCNIDLRPGGVWHYSMRSPQGDEHWVKAIYREIVAPERIVYTCTFADEHANPTDDIPEQLATMTFAEYEGRTKLNIVFQFKTAKELKETLDMGMIAGLTETLNSLDGLLAGISAGNVPLD</sequence>
<dbReference type="RefSeq" id="WP_113035774.1">
    <property type="nucleotide sequence ID" value="NZ_QMFB01000035.1"/>
</dbReference>
<dbReference type="SUPFAM" id="SSF55961">
    <property type="entry name" value="Bet v1-like"/>
    <property type="match status" value="1"/>
</dbReference>
<dbReference type="EMBL" id="QMFB01000035">
    <property type="protein sequence ID" value="RAV11879.1"/>
    <property type="molecule type" value="Genomic_DNA"/>
</dbReference>
<gene>
    <name evidence="3" type="ORF">DQG23_35450</name>
</gene>
<evidence type="ECO:0000313" key="3">
    <source>
        <dbReference type="EMBL" id="RAV11879.1"/>
    </source>
</evidence>
<name>A0A329LVP8_9BACL</name>